<keyword evidence="2" id="KW-0436">Ligase</keyword>
<dbReference type="GO" id="GO:0005524">
    <property type="term" value="F:ATP binding"/>
    <property type="evidence" value="ECO:0007669"/>
    <property type="project" value="UniProtKB-KW"/>
</dbReference>
<gene>
    <name evidence="6" type="ORF">I553_5156</name>
</gene>
<dbReference type="EMBL" id="JAOB01000069">
    <property type="protein sequence ID" value="EUA23687.1"/>
    <property type="molecule type" value="Genomic_DNA"/>
</dbReference>
<comment type="caution">
    <text evidence="6">The sequence shown here is derived from an EMBL/GenBank/DDBJ whole genome shotgun (WGS) entry which is preliminary data.</text>
</comment>
<dbReference type="GO" id="GO:0015645">
    <property type="term" value="F:fatty acid ligase activity"/>
    <property type="evidence" value="ECO:0007669"/>
    <property type="project" value="TreeGrafter"/>
</dbReference>
<protein>
    <submittedName>
        <fullName evidence="6">AMP-binding enzyme family protein</fullName>
    </submittedName>
</protein>
<evidence type="ECO:0000256" key="2">
    <source>
        <dbReference type="ARBA" id="ARBA00022598"/>
    </source>
</evidence>
<dbReference type="PANTHER" id="PTHR43605:SF10">
    <property type="entry name" value="ACYL-COA SYNTHETASE MEDIUM CHAIN FAMILY MEMBER 3"/>
    <property type="match status" value="1"/>
</dbReference>
<comment type="similarity">
    <text evidence="1">Belongs to the ATP-dependent AMP-binding enzyme family.</text>
</comment>
<dbReference type="Gene3D" id="3.40.50.12780">
    <property type="entry name" value="N-terminal domain of ligase-like"/>
    <property type="match status" value="1"/>
</dbReference>
<keyword evidence="4" id="KW-0067">ATP-binding</keyword>
<dbReference type="InterPro" id="IPR042099">
    <property type="entry name" value="ANL_N_sf"/>
</dbReference>
<evidence type="ECO:0000313" key="6">
    <source>
        <dbReference type="EMBL" id="EUA23687.1"/>
    </source>
</evidence>
<proteinExistence type="inferred from homology"/>
<evidence type="ECO:0000256" key="4">
    <source>
        <dbReference type="ARBA" id="ARBA00022840"/>
    </source>
</evidence>
<dbReference type="AlphaFoldDB" id="X7ZVN5"/>
<dbReference type="GO" id="GO:0006637">
    <property type="term" value="P:acyl-CoA metabolic process"/>
    <property type="evidence" value="ECO:0007669"/>
    <property type="project" value="TreeGrafter"/>
</dbReference>
<evidence type="ECO:0000256" key="3">
    <source>
        <dbReference type="ARBA" id="ARBA00022741"/>
    </source>
</evidence>
<accession>X7ZVN5</accession>
<feature type="domain" description="AMP-binding enzyme C-terminal" evidence="5">
    <location>
        <begin position="44"/>
        <end position="116"/>
    </location>
</feature>
<evidence type="ECO:0000256" key="1">
    <source>
        <dbReference type="ARBA" id="ARBA00006432"/>
    </source>
</evidence>
<reference evidence="6" key="1">
    <citation type="submission" date="2014-01" db="EMBL/GenBank/DDBJ databases">
        <authorList>
            <person name="Brown-Elliot B."/>
            <person name="Wallace R."/>
            <person name="Lenaerts A."/>
            <person name="Ordway D."/>
            <person name="DeGroote M.A."/>
            <person name="Parker T."/>
            <person name="Sizemore C."/>
            <person name="Tallon L.J."/>
            <person name="Sadzewicz L.K."/>
            <person name="Sengamalay N."/>
            <person name="Fraser C.M."/>
            <person name="Hine E."/>
            <person name="Shefchek K.A."/>
            <person name="Das S.P."/>
            <person name="Tettelin H."/>
        </authorList>
    </citation>
    <scope>NUCLEOTIDE SEQUENCE [LARGE SCALE GENOMIC DNA]</scope>
    <source>
        <strain evidence="6">4042</strain>
    </source>
</reference>
<dbReference type="InterPro" id="IPR051087">
    <property type="entry name" value="Mitochondrial_ACSM"/>
</dbReference>
<dbReference type="PANTHER" id="PTHR43605">
    <property type="entry name" value="ACYL-COENZYME A SYNTHETASE"/>
    <property type="match status" value="1"/>
</dbReference>
<sequence>MGAFRDGWLLTGDVGYVDDDGWYYVVDRKKDMIVASGFKVWPREVEDVLYGHEAVLEAAVVGLPDPYRGETVKAYVSLREGLSVQPNELIEYCRARMAAYKYPREIEIVDSIPKPRPARFCGAV</sequence>
<name>X7ZVN5_MYCXE</name>
<organism evidence="6">
    <name type="scientific">Mycobacterium xenopi 4042</name>
    <dbReference type="NCBI Taxonomy" id="1299334"/>
    <lineage>
        <taxon>Bacteria</taxon>
        <taxon>Bacillati</taxon>
        <taxon>Actinomycetota</taxon>
        <taxon>Actinomycetes</taxon>
        <taxon>Mycobacteriales</taxon>
        <taxon>Mycobacteriaceae</taxon>
        <taxon>Mycobacterium</taxon>
    </lineage>
</organism>
<dbReference type="InterPro" id="IPR025110">
    <property type="entry name" value="AMP-bd_C"/>
</dbReference>
<dbReference type="Pfam" id="PF13193">
    <property type="entry name" value="AMP-binding_C"/>
    <property type="match status" value="1"/>
</dbReference>
<dbReference type="Gene3D" id="3.30.300.30">
    <property type="match status" value="1"/>
</dbReference>
<evidence type="ECO:0000259" key="5">
    <source>
        <dbReference type="Pfam" id="PF13193"/>
    </source>
</evidence>
<keyword evidence="3" id="KW-0547">Nucleotide-binding</keyword>
<dbReference type="PATRIC" id="fig|1299334.3.peg.7115"/>
<dbReference type="InterPro" id="IPR045851">
    <property type="entry name" value="AMP-bd_C_sf"/>
</dbReference>
<dbReference type="GO" id="GO:0006633">
    <property type="term" value="P:fatty acid biosynthetic process"/>
    <property type="evidence" value="ECO:0007669"/>
    <property type="project" value="TreeGrafter"/>
</dbReference>
<dbReference type="SUPFAM" id="SSF56801">
    <property type="entry name" value="Acetyl-CoA synthetase-like"/>
    <property type="match status" value="1"/>
</dbReference>
<dbReference type="GO" id="GO:0004321">
    <property type="term" value="F:fatty-acyl-CoA synthase activity"/>
    <property type="evidence" value="ECO:0007669"/>
    <property type="project" value="TreeGrafter"/>
</dbReference>